<accession>A6JTR9</accession>
<name>A6JTR9_RAT</name>
<organism evidence="1 2">
    <name type="scientific">Rattus norvegicus</name>
    <name type="common">Rat</name>
    <dbReference type="NCBI Taxonomy" id="10116"/>
    <lineage>
        <taxon>Eukaryota</taxon>
        <taxon>Metazoa</taxon>
        <taxon>Chordata</taxon>
        <taxon>Craniata</taxon>
        <taxon>Vertebrata</taxon>
        <taxon>Euteleostomi</taxon>
        <taxon>Mammalia</taxon>
        <taxon>Eutheria</taxon>
        <taxon>Euarchontoglires</taxon>
        <taxon>Glires</taxon>
        <taxon>Rodentia</taxon>
        <taxon>Myomorpha</taxon>
        <taxon>Muroidea</taxon>
        <taxon>Muridae</taxon>
        <taxon>Murinae</taxon>
        <taxon>Rattus</taxon>
    </lineage>
</organism>
<dbReference type="Proteomes" id="UP000234681">
    <property type="component" value="Chromosome 3"/>
</dbReference>
<evidence type="ECO:0000313" key="2">
    <source>
        <dbReference type="Proteomes" id="UP000234681"/>
    </source>
</evidence>
<dbReference type="EMBL" id="CH474001">
    <property type="protein sequence ID" value="EDL93378.1"/>
    <property type="molecule type" value="Genomic_DNA"/>
</dbReference>
<proteinExistence type="predicted"/>
<evidence type="ECO:0000313" key="1">
    <source>
        <dbReference type="EMBL" id="EDL93378.1"/>
    </source>
</evidence>
<reference evidence="1 2" key="1">
    <citation type="submission" date="2005-09" db="EMBL/GenBank/DDBJ databases">
        <authorList>
            <person name="Mural R.J."/>
            <person name="Li P.W."/>
            <person name="Adams M.D."/>
            <person name="Amanatides P.G."/>
            <person name="Baden-Tillson H."/>
            <person name="Barnstead M."/>
            <person name="Chin S.H."/>
            <person name="Dew I."/>
            <person name="Evans C.A."/>
            <person name="Ferriera S."/>
            <person name="Flanigan M."/>
            <person name="Fosler C."/>
            <person name="Glodek A."/>
            <person name="Gu Z."/>
            <person name="Holt R.A."/>
            <person name="Jennings D."/>
            <person name="Kraft C.L."/>
            <person name="Lu F."/>
            <person name="Nguyen T."/>
            <person name="Nusskern D.R."/>
            <person name="Pfannkoch C.M."/>
            <person name="Sitter C."/>
            <person name="Sutton G.G."/>
            <person name="Venter J.C."/>
            <person name="Wang Z."/>
            <person name="Woodage T."/>
            <person name="Zheng X.H."/>
            <person name="Zhong F."/>
        </authorList>
    </citation>
    <scope>NUCLEOTIDE SEQUENCE [LARGE SCALE GENOMIC DNA]</scope>
    <source>
        <strain>BN</strain>
        <strain evidence="2">Sprague-Dawley</strain>
    </source>
</reference>
<dbReference type="AlphaFoldDB" id="A6JTR9"/>
<gene>
    <name evidence="1" type="ORF">rCG_45900</name>
</gene>
<protein>
    <submittedName>
        <fullName evidence="1">RCG45900</fullName>
    </submittedName>
</protein>
<sequence length="28" mass="3143">MLASASQVLKLKMFVTPAWFTVIYLKGV</sequence>